<protein>
    <submittedName>
        <fullName evidence="3">Uncharacterized protein</fullName>
    </submittedName>
</protein>
<evidence type="ECO:0000313" key="2">
    <source>
        <dbReference type="EMBL" id="SFB80527.1"/>
    </source>
</evidence>
<proteinExistence type="predicted"/>
<evidence type="ECO:0000256" key="1">
    <source>
        <dbReference type="SAM" id="Phobius"/>
    </source>
</evidence>
<evidence type="ECO:0000313" key="4">
    <source>
        <dbReference type="Proteomes" id="UP000184031"/>
    </source>
</evidence>
<evidence type="ECO:0000313" key="5">
    <source>
        <dbReference type="Proteomes" id="UP000198940"/>
    </source>
</evidence>
<keyword evidence="5" id="KW-1185">Reference proteome</keyword>
<name>A0A1M6SFV0_9FLAO</name>
<keyword evidence="1" id="KW-0812">Transmembrane</keyword>
<sequence>MSNSPLPDRHKASGLDLTPDLFEVQSNKFPFGKWFKNIVRHKLWVCIVDYLVLTIAPEVCLGSGFSGCFLVAITSKL</sequence>
<dbReference type="EMBL" id="FOKU01000002">
    <property type="protein sequence ID" value="SFB80527.1"/>
    <property type="molecule type" value="Genomic_DNA"/>
</dbReference>
<evidence type="ECO:0000313" key="3">
    <source>
        <dbReference type="EMBL" id="SHK43545.1"/>
    </source>
</evidence>
<keyword evidence="1" id="KW-0472">Membrane</keyword>
<keyword evidence="1" id="KW-1133">Transmembrane helix</keyword>
<organism evidence="3 4">
    <name type="scientific">Flagellimonas taeanensis</name>
    <dbReference type="NCBI Taxonomy" id="1005926"/>
    <lineage>
        <taxon>Bacteria</taxon>
        <taxon>Pseudomonadati</taxon>
        <taxon>Bacteroidota</taxon>
        <taxon>Flavobacteriia</taxon>
        <taxon>Flavobacteriales</taxon>
        <taxon>Flavobacteriaceae</taxon>
        <taxon>Flagellimonas</taxon>
    </lineage>
</organism>
<comment type="caution">
    <text evidence="3">The sequence shown here is derived from an EMBL/GenBank/DDBJ whole genome shotgun (WGS) entry which is preliminary data.</text>
</comment>
<accession>A0A1M6SFV0</accession>
<dbReference type="EMBL" id="FRAT01000002">
    <property type="protein sequence ID" value="SHK43545.1"/>
    <property type="molecule type" value="Genomic_DNA"/>
</dbReference>
<gene>
    <name evidence="2" type="ORF">SAMN04487891_102435</name>
    <name evidence="3" type="ORF">SAMN05216293_1115</name>
</gene>
<dbReference type="AlphaFoldDB" id="A0A1M6SFV0"/>
<reference evidence="3 4" key="1">
    <citation type="submission" date="2016-11" db="EMBL/GenBank/DDBJ databases">
        <authorList>
            <person name="Varghese N."/>
            <person name="Submissions S."/>
        </authorList>
    </citation>
    <scope>NUCLEOTIDE SEQUENCE [LARGE SCALE GENOMIC DNA]</scope>
    <source>
        <strain evidence="3 4">CGMCC 1.12174</strain>
        <strain evidence="2 5">DSM 26351</strain>
    </source>
</reference>
<dbReference type="Proteomes" id="UP000198940">
    <property type="component" value="Unassembled WGS sequence"/>
</dbReference>
<dbReference type="Proteomes" id="UP000184031">
    <property type="component" value="Unassembled WGS sequence"/>
</dbReference>
<feature type="transmembrane region" description="Helical" evidence="1">
    <location>
        <begin position="43"/>
        <end position="73"/>
    </location>
</feature>